<sequence length="84" mass="9280">MSGEIPPRPTDPLGSWMWDMNYGAASKANPLIKLTTQVEKLNEGAKAFTSMAGNIAEMNKALRETTAELKETNRLLKELTQISK</sequence>
<name>A0A6M3JVA7_9ZZZZ</name>
<dbReference type="AlphaFoldDB" id="A0A6M3JVA7"/>
<proteinExistence type="predicted"/>
<dbReference type="EMBL" id="MT143810">
    <property type="protein sequence ID" value="QJB02836.1"/>
    <property type="molecule type" value="Genomic_DNA"/>
</dbReference>
<evidence type="ECO:0000313" key="2">
    <source>
        <dbReference type="EMBL" id="QJA73870.1"/>
    </source>
</evidence>
<accession>A0A6M3JVA7</accession>
<dbReference type="EMBL" id="MT142829">
    <property type="protein sequence ID" value="QJA89193.1"/>
    <property type="molecule type" value="Genomic_DNA"/>
</dbReference>
<evidence type="ECO:0000313" key="3">
    <source>
        <dbReference type="EMBL" id="QJA89193.1"/>
    </source>
</evidence>
<protein>
    <submittedName>
        <fullName evidence="2">Uncharacterized protein</fullName>
    </submittedName>
</protein>
<gene>
    <name evidence="4" type="ORF">MM171B01053_0006</name>
    <name evidence="2" type="ORF">MM415A02188_0001</name>
    <name evidence="3" type="ORF">MM415B02591_0006</name>
</gene>
<evidence type="ECO:0000256" key="1">
    <source>
        <dbReference type="SAM" id="Coils"/>
    </source>
</evidence>
<dbReference type="EMBL" id="MT142059">
    <property type="protein sequence ID" value="QJA73870.1"/>
    <property type="molecule type" value="Genomic_DNA"/>
</dbReference>
<reference evidence="2" key="1">
    <citation type="submission" date="2020-03" db="EMBL/GenBank/DDBJ databases">
        <title>The deep terrestrial virosphere.</title>
        <authorList>
            <person name="Holmfeldt K."/>
            <person name="Nilsson E."/>
            <person name="Simone D."/>
            <person name="Lopez-Fernandez M."/>
            <person name="Wu X."/>
            <person name="de Brujin I."/>
            <person name="Lundin D."/>
            <person name="Andersson A."/>
            <person name="Bertilsson S."/>
            <person name="Dopson M."/>
        </authorList>
    </citation>
    <scope>NUCLEOTIDE SEQUENCE</scope>
    <source>
        <strain evidence="4">MM171B01053</strain>
        <strain evidence="2">MM415A02188</strain>
        <strain evidence="3">MM415B02591</strain>
    </source>
</reference>
<keyword evidence="1" id="KW-0175">Coiled coil</keyword>
<evidence type="ECO:0000313" key="4">
    <source>
        <dbReference type="EMBL" id="QJB02836.1"/>
    </source>
</evidence>
<organism evidence="2">
    <name type="scientific">viral metagenome</name>
    <dbReference type="NCBI Taxonomy" id="1070528"/>
    <lineage>
        <taxon>unclassified sequences</taxon>
        <taxon>metagenomes</taxon>
        <taxon>organismal metagenomes</taxon>
    </lineage>
</organism>
<feature type="coiled-coil region" evidence="1">
    <location>
        <begin position="55"/>
        <end position="82"/>
    </location>
</feature>